<gene>
    <name evidence="2" type="ORF">DV711_06865</name>
</gene>
<dbReference type="RefSeq" id="WP_114694861.1">
    <property type="nucleotide sequence ID" value="NZ_QQOH01000001.1"/>
</dbReference>
<name>A0A369WXK6_9GAMM</name>
<protein>
    <submittedName>
        <fullName evidence="2">DUF4194 domain-containing protein</fullName>
    </submittedName>
</protein>
<proteinExistence type="predicted"/>
<dbReference type="Pfam" id="PF13835">
    <property type="entry name" value="DUF4194"/>
    <property type="match status" value="1"/>
</dbReference>
<dbReference type="OrthoDB" id="6102739at2"/>
<feature type="compositionally biased region" description="Basic and acidic residues" evidence="1">
    <location>
        <begin position="202"/>
        <end position="220"/>
    </location>
</feature>
<dbReference type="InterPro" id="IPR025449">
    <property type="entry name" value="JetB"/>
</dbReference>
<sequence length="244" mass="27913">MLGDLSKILNRVEQVDAEDFIQAANKLLVNQFLYADKPAHRPHYFLIADHIGYFTNLFEAIGWSLTHQPDESYIGLIPRGEERYLRLRLDESLFLLCLRQQYEQKLENFDVEGGKAFISSDDLLQLYENLTAKEIPNETRFKEILGLFSRHGIIERGKPAETDPKNIPLMINPSIRQVVVEDWVRQLEELADGVDASEEQAIEERELAEQDAETAPKTEAETDSPASTEQQIEPKTEAEPETAQ</sequence>
<dbReference type="EMBL" id="QQOH01000001">
    <property type="protein sequence ID" value="RDE25266.1"/>
    <property type="molecule type" value="Genomic_DNA"/>
</dbReference>
<dbReference type="Proteomes" id="UP000253769">
    <property type="component" value="Unassembled WGS sequence"/>
</dbReference>
<comment type="caution">
    <text evidence="2">The sequence shown here is derived from an EMBL/GenBank/DDBJ whole genome shotgun (WGS) entry which is preliminary data.</text>
</comment>
<evidence type="ECO:0000256" key="1">
    <source>
        <dbReference type="SAM" id="MobiDB-lite"/>
    </source>
</evidence>
<feature type="region of interest" description="Disordered" evidence="1">
    <location>
        <begin position="195"/>
        <end position="244"/>
    </location>
</feature>
<reference evidence="2 3" key="1">
    <citation type="submission" date="2018-07" db="EMBL/GenBank/DDBJ databases">
        <title>Motiliproteus coralliicola sp. nov., a bacterium isolated from Coral.</title>
        <authorList>
            <person name="Wang G."/>
        </authorList>
    </citation>
    <scope>NUCLEOTIDE SEQUENCE [LARGE SCALE GENOMIC DNA]</scope>
    <source>
        <strain evidence="2 3">C34</strain>
    </source>
</reference>
<evidence type="ECO:0000313" key="3">
    <source>
        <dbReference type="Proteomes" id="UP000253769"/>
    </source>
</evidence>
<evidence type="ECO:0000313" key="2">
    <source>
        <dbReference type="EMBL" id="RDE25266.1"/>
    </source>
</evidence>
<organism evidence="2 3">
    <name type="scientific">Motiliproteus coralliicola</name>
    <dbReference type="NCBI Taxonomy" id="2283196"/>
    <lineage>
        <taxon>Bacteria</taxon>
        <taxon>Pseudomonadati</taxon>
        <taxon>Pseudomonadota</taxon>
        <taxon>Gammaproteobacteria</taxon>
        <taxon>Oceanospirillales</taxon>
        <taxon>Oceanospirillaceae</taxon>
        <taxon>Motiliproteus</taxon>
    </lineage>
</organism>
<accession>A0A369WXK6</accession>
<keyword evidence="3" id="KW-1185">Reference proteome</keyword>
<dbReference type="AlphaFoldDB" id="A0A369WXK6"/>